<dbReference type="OrthoDB" id="2273115at2"/>
<keyword evidence="3" id="KW-1185">Reference proteome</keyword>
<dbReference type="STRING" id="1045774.SAMN05421872_11074"/>
<name>A0A1G6WVR4_9ACTN</name>
<sequence>MPFTEVADRIWVARYTWFDVNVTLVGGADGLLVVDTHASGLAAREVVEDVRRLGVGPVVGIVNTHEHFDHTFGNDEFRTSYGAVPIHAHETAAAGTVAAGERIRALYDADRDDPQREEVLATRIVPADHTFSSALTLDLGDRFVELVHPGRGHTGGDLVVRVPDADVLLAGDLVEESAARHAVPGFGGDCYPLEWPWTLDIVLGLTTSASVVVPGHGAPVDRDFVEEQRNAIGIVAENIRTLAAQGVPAEQALAATQWPYPTEELADAVRRGYEQLPRSGKRLPLA</sequence>
<dbReference type="InterPro" id="IPR050855">
    <property type="entry name" value="NDM-1-like"/>
</dbReference>
<protein>
    <submittedName>
        <fullName evidence="2">Glyoxylase, beta-lactamase superfamily II</fullName>
    </submittedName>
</protein>
<dbReference type="PANTHER" id="PTHR42951:SF4">
    <property type="entry name" value="ACYL-COENZYME A THIOESTERASE MBLAC2"/>
    <property type="match status" value="1"/>
</dbReference>
<reference evidence="2 3" key="1">
    <citation type="submission" date="2016-10" db="EMBL/GenBank/DDBJ databases">
        <authorList>
            <person name="de Groot N.N."/>
        </authorList>
    </citation>
    <scope>NUCLEOTIDE SEQUENCE [LARGE SCALE GENOMIC DNA]</scope>
    <source>
        <strain evidence="2 3">CGMCC 4.6858</strain>
    </source>
</reference>
<dbReference type="AlphaFoldDB" id="A0A1G6WVR4"/>
<proteinExistence type="predicted"/>
<dbReference type="PANTHER" id="PTHR42951">
    <property type="entry name" value="METALLO-BETA-LACTAMASE DOMAIN-CONTAINING"/>
    <property type="match status" value="1"/>
</dbReference>
<dbReference type="SUPFAM" id="SSF56281">
    <property type="entry name" value="Metallo-hydrolase/oxidoreductase"/>
    <property type="match status" value="1"/>
</dbReference>
<dbReference type="EMBL" id="FMZM01000010">
    <property type="protein sequence ID" value="SDD69921.1"/>
    <property type="molecule type" value="Genomic_DNA"/>
</dbReference>
<gene>
    <name evidence="2" type="ORF">SAMN05421872_11074</name>
</gene>
<evidence type="ECO:0000313" key="3">
    <source>
        <dbReference type="Proteomes" id="UP000199034"/>
    </source>
</evidence>
<dbReference type="Pfam" id="PF00753">
    <property type="entry name" value="Lactamase_B"/>
    <property type="match status" value="1"/>
</dbReference>
<dbReference type="CDD" id="cd16282">
    <property type="entry name" value="metallo-hydrolase-like_MBL-fold"/>
    <property type="match status" value="1"/>
</dbReference>
<dbReference type="SMART" id="SM00849">
    <property type="entry name" value="Lactamase_B"/>
    <property type="match status" value="1"/>
</dbReference>
<dbReference type="InterPro" id="IPR001279">
    <property type="entry name" value="Metallo-B-lactamas"/>
</dbReference>
<feature type="domain" description="Metallo-beta-lactamase" evidence="1">
    <location>
        <begin position="19"/>
        <end position="216"/>
    </location>
</feature>
<dbReference type="Gene3D" id="3.60.15.10">
    <property type="entry name" value="Ribonuclease Z/Hydroxyacylglutathione hydrolase-like"/>
    <property type="match status" value="1"/>
</dbReference>
<evidence type="ECO:0000259" key="1">
    <source>
        <dbReference type="SMART" id="SM00849"/>
    </source>
</evidence>
<evidence type="ECO:0000313" key="2">
    <source>
        <dbReference type="EMBL" id="SDD69921.1"/>
    </source>
</evidence>
<dbReference type="Proteomes" id="UP000199034">
    <property type="component" value="Unassembled WGS sequence"/>
</dbReference>
<dbReference type="RefSeq" id="WP_090859314.1">
    <property type="nucleotide sequence ID" value="NZ_FMZM01000010.1"/>
</dbReference>
<accession>A0A1G6WVR4</accession>
<dbReference type="InterPro" id="IPR036866">
    <property type="entry name" value="RibonucZ/Hydroxyglut_hydro"/>
</dbReference>
<organism evidence="2 3">
    <name type="scientific">Nocardioides lianchengensis</name>
    <dbReference type="NCBI Taxonomy" id="1045774"/>
    <lineage>
        <taxon>Bacteria</taxon>
        <taxon>Bacillati</taxon>
        <taxon>Actinomycetota</taxon>
        <taxon>Actinomycetes</taxon>
        <taxon>Propionibacteriales</taxon>
        <taxon>Nocardioidaceae</taxon>
        <taxon>Nocardioides</taxon>
    </lineage>
</organism>